<dbReference type="PATRIC" id="fig|1032488.3.peg.1656"/>
<organism evidence="1 2">
    <name type="scientific">Neisseria shayeganii 871</name>
    <dbReference type="NCBI Taxonomy" id="1032488"/>
    <lineage>
        <taxon>Bacteria</taxon>
        <taxon>Pseudomonadati</taxon>
        <taxon>Pseudomonadota</taxon>
        <taxon>Betaproteobacteria</taxon>
        <taxon>Neisseriales</taxon>
        <taxon>Neisseriaceae</taxon>
        <taxon>Neisseria</taxon>
    </lineage>
</organism>
<sequence length="154" mass="17130">MAATLPILQDVVERVAAQMPDIEARLFPDRPDGYRFAHPKGAVLVGYQGSQFAKPHDVQAVVQQRTLNLYLTVFARGVHNDAGALDLLDRLRLALTGHKPVHCNPIHLVSEAFLSEAGGVWQYELRLATETQQVQQCPPDTRPKVSDIYLKPQP</sequence>
<dbReference type="Proteomes" id="UP000003019">
    <property type="component" value="Unassembled WGS sequence"/>
</dbReference>
<dbReference type="Gene3D" id="3.30.2000.10">
    <property type="entry name" value="Phage tail protein-like"/>
    <property type="match status" value="1"/>
</dbReference>
<dbReference type="AlphaFoldDB" id="G4CJF9"/>
<dbReference type="OrthoDB" id="8612631at2"/>
<comment type="caution">
    <text evidence="1">The sequence shown here is derived from an EMBL/GenBank/DDBJ whole genome shotgun (WGS) entry which is preliminary data.</text>
</comment>
<name>G4CJF9_9NEIS</name>
<dbReference type="HOGENOM" id="CLU_129259_0_0_4"/>
<gene>
    <name evidence="1" type="ORF">HMPREF9371_1749</name>
</gene>
<keyword evidence="2" id="KW-1185">Reference proteome</keyword>
<dbReference type="InterPro" id="IPR018602">
    <property type="entry name" value="Gp37/STM4215"/>
</dbReference>
<dbReference type="EMBL" id="AGAY01000061">
    <property type="protein sequence ID" value="EGY52010.1"/>
    <property type="molecule type" value="Genomic_DNA"/>
</dbReference>
<protein>
    <submittedName>
        <fullName evidence="1">Phage Gp37 protein</fullName>
    </submittedName>
</protein>
<dbReference type="InterPro" id="IPR035934">
    <property type="entry name" value="Phage_tail_protein-like_sf"/>
</dbReference>
<dbReference type="InterPro" id="IPR038042">
    <property type="entry name" value="Gp37-like"/>
</dbReference>
<reference evidence="1 2" key="1">
    <citation type="submission" date="2011-05" db="EMBL/GenBank/DDBJ databases">
        <authorList>
            <person name="Muzny D."/>
            <person name="Qin X."/>
            <person name="Deng J."/>
            <person name="Jiang H."/>
            <person name="Liu Y."/>
            <person name="Qu J."/>
            <person name="Song X.-Z."/>
            <person name="Zhang L."/>
            <person name="Thornton R."/>
            <person name="Coyle M."/>
            <person name="Francisco L."/>
            <person name="Jackson L."/>
            <person name="Javaid M."/>
            <person name="Korchina V."/>
            <person name="Kovar C."/>
            <person name="Mata R."/>
            <person name="Mathew T."/>
            <person name="Ngo R."/>
            <person name="Nguyen L."/>
            <person name="Nguyen N."/>
            <person name="Okwuonu G."/>
            <person name="Ongeri F."/>
            <person name="Pham C."/>
            <person name="Simmons D."/>
            <person name="Wilczek-Boney K."/>
            <person name="Hale W."/>
            <person name="Jakkamsetti A."/>
            <person name="Pham P."/>
            <person name="Ruth R."/>
            <person name="San Lucas F."/>
            <person name="Warren J."/>
            <person name="Zhang J."/>
            <person name="Zhao Z."/>
            <person name="Zhou C."/>
            <person name="Zhu D."/>
            <person name="Lee S."/>
            <person name="Bess C."/>
            <person name="Blankenburg K."/>
            <person name="Forbes L."/>
            <person name="Fu Q."/>
            <person name="Gubbala S."/>
            <person name="Hirani K."/>
            <person name="Jayaseelan J.C."/>
            <person name="Lara F."/>
            <person name="Munidasa M."/>
            <person name="Palculict T."/>
            <person name="Patil S."/>
            <person name="Pu L.-L."/>
            <person name="Saada N."/>
            <person name="Tang L."/>
            <person name="Weissenberger G."/>
            <person name="Zhu Y."/>
            <person name="Hemphill L."/>
            <person name="Shang Y."/>
            <person name="Youmans B."/>
            <person name="Ayvaz T."/>
            <person name="Ross M."/>
            <person name="Santibanez J."/>
            <person name="Aqrawi P."/>
            <person name="Gross S."/>
            <person name="Joshi V."/>
            <person name="Fowler G."/>
            <person name="Nazareth L."/>
            <person name="Reid J."/>
            <person name="Worley K."/>
            <person name="Petrosino J."/>
            <person name="Highlander S."/>
            <person name="Gibbs R."/>
        </authorList>
    </citation>
    <scope>NUCLEOTIDE SEQUENCE [LARGE SCALE GENOMIC DNA]</scope>
    <source>
        <strain evidence="1 2">871</strain>
    </source>
</reference>
<accession>G4CJF9</accession>
<dbReference type="STRING" id="1032488.HMPREF9371_1749"/>
<dbReference type="Pfam" id="PF09646">
    <property type="entry name" value="Gp37"/>
    <property type="match status" value="1"/>
</dbReference>
<evidence type="ECO:0000313" key="1">
    <source>
        <dbReference type="EMBL" id="EGY52010.1"/>
    </source>
</evidence>
<evidence type="ECO:0000313" key="2">
    <source>
        <dbReference type="Proteomes" id="UP000003019"/>
    </source>
</evidence>
<dbReference type="RefSeq" id="WP_009119438.1">
    <property type="nucleotide sequence ID" value="NZ_JH164926.1"/>
</dbReference>
<proteinExistence type="predicted"/>
<dbReference type="SUPFAM" id="SSF143749">
    <property type="entry name" value="Phage tail protein-like"/>
    <property type="match status" value="1"/>
</dbReference>